<dbReference type="Proteomes" id="UP000193285">
    <property type="component" value="Unassembled WGS sequence"/>
</dbReference>
<evidence type="ECO:0000313" key="3">
    <source>
        <dbReference type="Proteomes" id="UP000193285"/>
    </source>
</evidence>
<organism evidence="2 3">
    <name type="scientific">Mycobacterium paraense</name>
    <dbReference type="NCBI Taxonomy" id="767916"/>
    <lineage>
        <taxon>Bacteria</taxon>
        <taxon>Bacillati</taxon>
        <taxon>Actinomycetota</taxon>
        <taxon>Actinomycetes</taxon>
        <taxon>Mycobacteriales</taxon>
        <taxon>Mycobacteriaceae</taxon>
        <taxon>Mycobacterium</taxon>
        <taxon>Mycobacterium simiae complex</taxon>
    </lineage>
</organism>
<gene>
    <name evidence="2" type="ORF">AWB90_19595</name>
</gene>
<evidence type="ECO:0000313" key="2">
    <source>
        <dbReference type="EMBL" id="ORW42154.1"/>
    </source>
</evidence>
<name>A0A1X2A6V5_9MYCO</name>
<sequence>MPTWRTVLTAPVAIPASATGTNCSAMSDVNANRPPRPSPATTEPAMKCVHWVSAVTPVISHSPTAIKATPPGIDVHAGK</sequence>
<dbReference type="AlphaFoldDB" id="A0A1X2A6V5"/>
<dbReference type="EMBL" id="LQPN01000062">
    <property type="protein sequence ID" value="ORW42154.1"/>
    <property type="molecule type" value="Genomic_DNA"/>
</dbReference>
<evidence type="ECO:0000256" key="1">
    <source>
        <dbReference type="SAM" id="MobiDB-lite"/>
    </source>
</evidence>
<feature type="region of interest" description="Disordered" evidence="1">
    <location>
        <begin position="24"/>
        <end position="43"/>
    </location>
</feature>
<reference evidence="2 3" key="1">
    <citation type="journal article" date="2015" name="Emerg. Microbes Infect.">
        <title>Characterization of 17 strains belonging to the Mycobacterium simiae complex and description of Mycobacterium paraense sp. nov.</title>
        <authorList>
            <person name="Fusco da Costa A.R."/>
            <person name="Fedrizzi T."/>
            <person name="Lopes M.L."/>
            <person name="Pecorari M."/>
            <person name="Oliveira da Costa W.L."/>
            <person name="Giacobazzi E."/>
            <person name="da Costa Bahia J.R."/>
            <person name="De Sanctis V."/>
            <person name="Batista Lima K.V."/>
            <person name="Bertorelli R."/>
            <person name="Grottola A."/>
            <person name="Fabio A."/>
            <person name="Mariottini A."/>
            <person name="Ferretti P."/>
            <person name="Di Leva F."/>
            <person name="Fregni Serpini G."/>
            <person name="Tagliazucchi S."/>
            <person name="Rumpianesi F."/>
            <person name="Jousson O."/>
            <person name="Segata N."/>
            <person name="Tortoli E."/>
        </authorList>
    </citation>
    <scope>NUCLEOTIDE SEQUENCE [LARGE SCALE GENOMIC DNA]</scope>
    <source>
        <strain evidence="2 3">IEC33</strain>
    </source>
</reference>
<comment type="caution">
    <text evidence="2">The sequence shown here is derived from an EMBL/GenBank/DDBJ whole genome shotgun (WGS) entry which is preliminary data.</text>
</comment>
<accession>A0A1X2A6V5</accession>
<protein>
    <submittedName>
        <fullName evidence="2">Uncharacterized protein</fullName>
    </submittedName>
</protein>
<proteinExistence type="predicted"/>